<dbReference type="eggNOG" id="ENOG502SQMQ">
    <property type="taxonomic scope" value="Eukaryota"/>
</dbReference>
<feature type="compositionally biased region" description="Low complexity" evidence="7">
    <location>
        <begin position="122"/>
        <end position="141"/>
    </location>
</feature>
<dbReference type="OMA" id="ANIDQCA"/>
<evidence type="ECO:0000256" key="1">
    <source>
        <dbReference type="ARBA" id="ARBA00004613"/>
    </source>
</evidence>
<reference evidence="9" key="1">
    <citation type="journal article" date="2009" name="Nature">
        <title>Genome sequence and analysis of the Irish potato famine pathogen Phytophthora infestans.</title>
        <authorList>
            <consortium name="The Broad Institute Genome Sequencing Platform"/>
            <person name="Haas B.J."/>
            <person name="Kamoun S."/>
            <person name="Zody M.C."/>
            <person name="Jiang R.H."/>
            <person name="Handsaker R.E."/>
            <person name="Cano L.M."/>
            <person name="Grabherr M."/>
            <person name="Kodira C.D."/>
            <person name="Raffaele S."/>
            <person name="Torto-Alalibo T."/>
            <person name="Bozkurt T.O."/>
            <person name="Ah-Fong A.M."/>
            <person name="Alvarado L."/>
            <person name="Anderson V.L."/>
            <person name="Armstrong M.R."/>
            <person name="Avrova A."/>
            <person name="Baxter L."/>
            <person name="Beynon J."/>
            <person name="Boevink P.C."/>
            <person name="Bollmann S.R."/>
            <person name="Bos J.I."/>
            <person name="Bulone V."/>
            <person name="Cai G."/>
            <person name="Cakir C."/>
            <person name="Carrington J.C."/>
            <person name="Chawner M."/>
            <person name="Conti L."/>
            <person name="Costanzo S."/>
            <person name="Ewan R."/>
            <person name="Fahlgren N."/>
            <person name="Fischbach M.A."/>
            <person name="Fugelstad J."/>
            <person name="Gilroy E.M."/>
            <person name="Gnerre S."/>
            <person name="Green P.J."/>
            <person name="Grenville-Briggs L.J."/>
            <person name="Griffith J."/>
            <person name="Grunwald N.J."/>
            <person name="Horn K."/>
            <person name="Horner N.R."/>
            <person name="Hu C.H."/>
            <person name="Huitema E."/>
            <person name="Jeong D.H."/>
            <person name="Jones A.M."/>
            <person name="Jones J.D."/>
            <person name="Jones R.W."/>
            <person name="Karlsson E.K."/>
            <person name="Kunjeti S.G."/>
            <person name="Lamour K."/>
            <person name="Liu Z."/>
            <person name="Ma L."/>
            <person name="Maclean D."/>
            <person name="Chibucos M.C."/>
            <person name="McDonald H."/>
            <person name="McWalters J."/>
            <person name="Meijer H.J."/>
            <person name="Morgan W."/>
            <person name="Morris P.F."/>
            <person name="Munro C.A."/>
            <person name="O'Neill K."/>
            <person name="Ospina-Giraldo M."/>
            <person name="Pinzon A."/>
            <person name="Pritchard L."/>
            <person name="Ramsahoye B."/>
            <person name="Ren Q."/>
            <person name="Restrepo S."/>
            <person name="Roy S."/>
            <person name="Sadanandom A."/>
            <person name="Savidor A."/>
            <person name="Schornack S."/>
            <person name="Schwartz D.C."/>
            <person name="Schumann U.D."/>
            <person name="Schwessinger B."/>
            <person name="Seyer L."/>
            <person name="Sharpe T."/>
            <person name="Silvar C."/>
            <person name="Song J."/>
            <person name="Studholme D.J."/>
            <person name="Sykes S."/>
            <person name="Thines M."/>
            <person name="van de Vondervoort P.J."/>
            <person name="Phuntumart V."/>
            <person name="Wawra S."/>
            <person name="Weide R."/>
            <person name="Win J."/>
            <person name="Young C."/>
            <person name="Zhou S."/>
            <person name="Fry W."/>
            <person name="Meyers B.C."/>
            <person name="van West P."/>
            <person name="Ristaino J."/>
            <person name="Govers F."/>
            <person name="Birch P.R."/>
            <person name="Whisson S.C."/>
            <person name="Judelson H.S."/>
            <person name="Nusbaum C."/>
        </authorList>
    </citation>
    <scope>NUCLEOTIDE SEQUENCE [LARGE SCALE GENOMIC DNA]</scope>
    <source>
        <strain evidence="9">T30-4</strain>
    </source>
</reference>
<accession>D0NUB2</accession>
<dbReference type="Gene3D" id="1.10.239.10">
    <property type="entry name" value="Elicitin domain"/>
    <property type="match status" value="1"/>
</dbReference>
<feature type="compositionally biased region" description="Low complexity" evidence="7">
    <location>
        <begin position="94"/>
        <end position="113"/>
    </location>
</feature>
<comment type="subcellular location">
    <subcellularLocation>
        <location evidence="1 6">Secreted</location>
    </subcellularLocation>
</comment>
<dbReference type="GO" id="GO:0005576">
    <property type="term" value="C:extracellular region"/>
    <property type="evidence" value="ECO:0007669"/>
    <property type="project" value="UniProtKB-SubCell"/>
</dbReference>
<gene>
    <name evidence="8" type="ORF">PITG_23098</name>
</gene>
<dbReference type="RefSeq" id="XP_002897309.1">
    <property type="nucleotide sequence ID" value="XM_002897263.1"/>
</dbReference>
<feature type="non-terminal residue" evidence="8">
    <location>
        <position position="1"/>
    </location>
</feature>
<comment type="similarity">
    <text evidence="2 6">Belongs to the elicitin family.</text>
</comment>
<dbReference type="Pfam" id="PF00964">
    <property type="entry name" value="Elicitin"/>
    <property type="match status" value="1"/>
</dbReference>
<proteinExistence type="inferred from homology"/>
<name>D0NUB2_PHYIT</name>
<evidence type="ECO:0000313" key="9">
    <source>
        <dbReference type="Proteomes" id="UP000006643"/>
    </source>
</evidence>
<dbReference type="InParanoid" id="D0NUB2"/>
<evidence type="ECO:0000256" key="5">
    <source>
        <dbReference type="ARBA" id="ARBA00023157"/>
    </source>
</evidence>
<keyword evidence="4 6" id="KW-0928">Hypersensitive response elicitation</keyword>
<dbReference type="VEuPathDB" id="FungiDB:PITG_23098"/>
<dbReference type="EMBL" id="DS028163">
    <property type="protein sequence ID" value="EEY65245.1"/>
    <property type="molecule type" value="Genomic_DNA"/>
</dbReference>
<dbReference type="GO" id="GO:0052040">
    <property type="term" value="P:symbiont-mediated perturbation of host programmed cell death"/>
    <property type="evidence" value="ECO:0007669"/>
    <property type="project" value="UniProtKB-UniRule"/>
</dbReference>
<keyword evidence="3 6" id="KW-0964">Secreted</keyword>
<dbReference type="SMART" id="SM01187">
    <property type="entry name" value="Elicitin"/>
    <property type="match status" value="1"/>
</dbReference>
<dbReference type="GeneID" id="9469435"/>
<dbReference type="Proteomes" id="UP000006643">
    <property type="component" value="Unassembled WGS sequence"/>
</dbReference>
<dbReference type="InterPro" id="IPR036470">
    <property type="entry name" value="Elicitin_sf"/>
</dbReference>
<evidence type="ECO:0000256" key="6">
    <source>
        <dbReference type="RuleBase" id="RU368111"/>
    </source>
</evidence>
<evidence type="ECO:0000256" key="7">
    <source>
        <dbReference type="SAM" id="MobiDB-lite"/>
    </source>
</evidence>
<feature type="compositionally biased region" description="Basic and acidic residues" evidence="7">
    <location>
        <begin position="167"/>
        <end position="178"/>
    </location>
</feature>
<evidence type="ECO:0000256" key="3">
    <source>
        <dbReference type="ARBA" id="ARBA00022525"/>
    </source>
</evidence>
<dbReference type="InterPro" id="IPR002200">
    <property type="entry name" value="Elicitin"/>
</dbReference>
<feature type="region of interest" description="Disordered" evidence="7">
    <location>
        <begin position="88"/>
        <end position="178"/>
    </location>
</feature>
<evidence type="ECO:0000256" key="4">
    <source>
        <dbReference type="ARBA" id="ARBA00022978"/>
    </source>
</evidence>
<dbReference type="OrthoDB" id="127657at2759"/>
<dbReference type="HOGENOM" id="CLU_087770_2_1_1"/>
<keyword evidence="9" id="KW-1185">Reference proteome</keyword>
<sequence length="178" mass="18009">TCQTSALSALLTNQYIGQCAADLGYSFTSGTQPDAEEVAGMCASSACANLLADVEALGLSECILPIGDKIYLFRDLVGYVADQCSSSSTIVPVTESPTTSAPATGTPTTTAPSIDPSPAPNTPTTMAPPTTSTPGTASPGTDAPGTIPDTDNPKTEIPIIGTPMTETPERTSPIHDAC</sequence>
<organism evidence="8 9">
    <name type="scientific">Phytophthora infestans (strain T30-4)</name>
    <name type="common">Potato late blight agent</name>
    <dbReference type="NCBI Taxonomy" id="403677"/>
    <lineage>
        <taxon>Eukaryota</taxon>
        <taxon>Sar</taxon>
        <taxon>Stramenopiles</taxon>
        <taxon>Oomycota</taxon>
        <taxon>Peronosporomycetes</taxon>
        <taxon>Peronosporales</taxon>
        <taxon>Peronosporaceae</taxon>
        <taxon>Phytophthora</taxon>
    </lineage>
</organism>
<evidence type="ECO:0000256" key="2">
    <source>
        <dbReference type="ARBA" id="ARBA00009544"/>
    </source>
</evidence>
<dbReference type="KEGG" id="pif:PITG_23098"/>
<evidence type="ECO:0000313" key="8">
    <source>
        <dbReference type="EMBL" id="EEY65245.1"/>
    </source>
</evidence>
<comment type="function">
    <text evidence="6">Induces local and distal defense responses (incompatible hypersensitive reaction) in plants from the solanaceae and cruciferae families. Elicits leaf necrosis and causes the accumulation of pathogenesis-related proteins. Might interact with the lipidic molecules of the plasma membrane.</text>
</comment>
<dbReference type="SUPFAM" id="SSF48647">
    <property type="entry name" value="Fungal elicitin"/>
    <property type="match status" value="1"/>
</dbReference>
<keyword evidence="5 6" id="KW-1015">Disulfide bond</keyword>
<protein>
    <recommendedName>
        <fullName evidence="6">Elicitin</fullName>
    </recommendedName>
</protein>
<dbReference type="AlphaFoldDB" id="D0NUB2"/>